<dbReference type="InterPro" id="IPR029057">
    <property type="entry name" value="PRTase-like"/>
</dbReference>
<dbReference type="SUPFAM" id="SSF53271">
    <property type="entry name" value="PRTase-like"/>
    <property type="match status" value="1"/>
</dbReference>
<dbReference type="EMBL" id="JAJEPW010000001">
    <property type="protein sequence ID" value="MCC2127933.1"/>
    <property type="molecule type" value="Genomic_DNA"/>
</dbReference>
<dbReference type="AlphaFoldDB" id="A0AAE3ABG4"/>
<dbReference type="InterPro" id="IPR000836">
    <property type="entry name" value="PRTase_dom"/>
</dbReference>
<sequence>MGMSDLNERLNQLEQGALNFLFPRRCPFCNQHIGSKELICAGCEKKLPYTGDRAVRQTSWGRVAAPLYYEDAVRRAILDFKFKGRMGGLPCFGSLTARCAAEEFGGEFDAITWVPVSRKRLRKRGFDQARYLAGSLCVEWHVEPQETLRKILDNPPQSGLEDADARRANVLGAYEAVHPERIAGKRFLLVDDICTTGSTLGEAARVLRQAGAADVLGLTLAVTREE</sequence>
<comment type="similarity">
    <text evidence="1">Belongs to the ComF/GntX family.</text>
</comment>
<feature type="domain" description="Phosphoribosyltransferase" evidence="2">
    <location>
        <begin position="179"/>
        <end position="215"/>
    </location>
</feature>
<feature type="domain" description="Double zinc ribbon" evidence="3">
    <location>
        <begin position="17"/>
        <end position="50"/>
    </location>
</feature>
<dbReference type="CDD" id="cd06223">
    <property type="entry name" value="PRTases_typeI"/>
    <property type="match status" value="1"/>
</dbReference>
<dbReference type="InterPro" id="IPR051910">
    <property type="entry name" value="ComF/GntX_DNA_util-trans"/>
</dbReference>
<evidence type="ECO:0000313" key="5">
    <source>
        <dbReference type="Proteomes" id="UP001199319"/>
    </source>
</evidence>
<dbReference type="Proteomes" id="UP001199319">
    <property type="component" value="Unassembled WGS sequence"/>
</dbReference>
<dbReference type="PANTHER" id="PTHR47505:SF1">
    <property type="entry name" value="DNA UTILIZATION PROTEIN YHGH"/>
    <property type="match status" value="1"/>
</dbReference>
<organism evidence="4 5">
    <name type="scientific">Brotocaccenecus cirricatena</name>
    <dbReference type="NCBI Taxonomy" id="3064195"/>
    <lineage>
        <taxon>Bacteria</taxon>
        <taxon>Bacillati</taxon>
        <taxon>Bacillota</taxon>
        <taxon>Clostridia</taxon>
        <taxon>Eubacteriales</taxon>
        <taxon>Oscillospiraceae</taxon>
        <taxon>Brotocaccenecus</taxon>
    </lineage>
</organism>
<dbReference type="Pfam" id="PF00156">
    <property type="entry name" value="Pribosyltran"/>
    <property type="match status" value="1"/>
</dbReference>
<accession>A0AAE3ABG4</accession>
<protein>
    <submittedName>
        <fullName evidence="4">ComF family protein</fullName>
    </submittedName>
</protein>
<name>A0AAE3ABG4_9FIRM</name>
<dbReference type="RefSeq" id="WP_302927488.1">
    <property type="nucleotide sequence ID" value="NZ_JAJEPW010000001.1"/>
</dbReference>
<evidence type="ECO:0000313" key="4">
    <source>
        <dbReference type="EMBL" id="MCC2127933.1"/>
    </source>
</evidence>
<comment type="caution">
    <text evidence="4">The sequence shown here is derived from an EMBL/GenBank/DDBJ whole genome shotgun (WGS) entry which is preliminary data.</text>
</comment>
<dbReference type="InterPro" id="IPR044005">
    <property type="entry name" value="DZR_2"/>
</dbReference>
<dbReference type="PANTHER" id="PTHR47505">
    <property type="entry name" value="DNA UTILIZATION PROTEIN YHGH"/>
    <property type="match status" value="1"/>
</dbReference>
<gene>
    <name evidence="4" type="ORF">LKD37_00090</name>
</gene>
<dbReference type="Pfam" id="PF18912">
    <property type="entry name" value="DZR_2"/>
    <property type="match status" value="1"/>
</dbReference>
<keyword evidence="5" id="KW-1185">Reference proteome</keyword>
<proteinExistence type="inferred from homology"/>
<evidence type="ECO:0000259" key="2">
    <source>
        <dbReference type="Pfam" id="PF00156"/>
    </source>
</evidence>
<dbReference type="Gene3D" id="3.40.50.2020">
    <property type="match status" value="1"/>
</dbReference>
<evidence type="ECO:0000259" key="3">
    <source>
        <dbReference type="Pfam" id="PF18912"/>
    </source>
</evidence>
<reference evidence="4" key="1">
    <citation type="submission" date="2021-10" db="EMBL/GenBank/DDBJ databases">
        <title>Anaerobic single-cell dispensing facilitates the cultivation of human gut bacteria.</title>
        <authorList>
            <person name="Afrizal A."/>
        </authorList>
    </citation>
    <scope>NUCLEOTIDE SEQUENCE</scope>
    <source>
        <strain evidence="4">CLA-AA-H272</strain>
    </source>
</reference>
<evidence type="ECO:0000256" key="1">
    <source>
        <dbReference type="ARBA" id="ARBA00008007"/>
    </source>
</evidence>